<feature type="region of interest" description="Disordered" evidence="10">
    <location>
        <begin position="163"/>
        <end position="203"/>
    </location>
</feature>
<evidence type="ECO:0000256" key="3">
    <source>
        <dbReference type="ARBA" id="ARBA00022618"/>
    </source>
</evidence>
<keyword evidence="13" id="KW-1185">Reference proteome</keyword>
<dbReference type="EMBL" id="JAOWKX010000002">
    <property type="protein sequence ID" value="MCV2883903.1"/>
    <property type="molecule type" value="Genomic_DNA"/>
</dbReference>
<dbReference type="HAMAP" id="MF_00509">
    <property type="entry name" value="ZipA"/>
    <property type="match status" value="1"/>
</dbReference>
<dbReference type="NCBIfam" id="TIGR02205">
    <property type="entry name" value="septum_zipA"/>
    <property type="match status" value="1"/>
</dbReference>
<evidence type="ECO:0000259" key="11">
    <source>
        <dbReference type="SMART" id="SM00771"/>
    </source>
</evidence>
<accession>A0ABT3A5K7</accession>
<dbReference type="PANTHER" id="PTHR38685:SF1">
    <property type="entry name" value="CELL DIVISION PROTEIN ZIPA"/>
    <property type="match status" value="1"/>
</dbReference>
<dbReference type="InterPro" id="IPR011919">
    <property type="entry name" value="Cell_div_ZipA"/>
</dbReference>
<dbReference type="SUPFAM" id="SSF64383">
    <property type="entry name" value="Cell-division protein ZipA, C-terminal domain"/>
    <property type="match status" value="1"/>
</dbReference>
<dbReference type="Proteomes" id="UP001652504">
    <property type="component" value="Unassembled WGS sequence"/>
</dbReference>
<keyword evidence="1 8" id="KW-1003">Cell membrane</keyword>
<evidence type="ECO:0000256" key="8">
    <source>
        <dbReference type="HAMAP-Rule" id="MF_00509"/>
    </source>
</evidence>
<keyword evidence="4 8" id="KW-0812">Transmembrane</keyword>
<dbReference type="Gene3D" id="3.30.1400.10">
    <property type="entry name" value="ZipA, C-terminal FtsZ-binding domain"/>
    <property type="match status" value="1"/>
</dbReference>
<keyword evidence="6 8" id="KW-0472">Membrane</keyword>
<feature type="compositionally biased region" description="Basic and acidic residues" evidence="10">
    <location>
        <begin position="282"/>
        <end position="299"/>
    </location>
</feature>
<feature type="region of interest" description="Disordered" evidence="10">
    <location>
        <begin position="230"/>
        <end position="304"/>
    </location>
</feature>
<dbReference type="InterPro" id="IPR036765">
    <property type="entry name" value="ZipA_FtsZ-bd_C_sf"/>
</dbReference>
<comment type="subcellular location">
    <subcellularLocation>
        <location evidence="8">Cell inner membrane</location>
        <topology evidence="8">Single-pass type I membrane protein</topology>
    </subcellularLocation>
    <text evidence="8">Localizes to the Z ring in an FtsZ-dependent manner.</text>
</comment>
<evidence type="ECO:0000256" key="9">
    <source>
        <dbReference type="RuleBase" id="RU003612"/>
    </source>
</evidence>
<evidence type="ECO:0000256" key="7">
    <source>
        <dbReference type="ARBA" id="ARBA00023306"/>
    </source>
</evidence>
<dbReference type="GO" id="GO:0051301">
    <property type="term" value="P:cell division"/>
    <property type="evidence" value="ECO:0007669"/>
    <property type="project" value="UniProtKB-KW"/>
</dbReference>
<comment type="similarity">
    <text evidence="8 9">Belongs to the ZipA family.</text>
</comment>
<comment type="function">
    <text evidence="8 9">Essential cell division protein that stabilizes the FtsZ protofilaments by cross-linking them and that serves as a cytoplasmic membrane anchor for the Z ring. Also required for the recruitment to the septal ring of downstream cell division proteins.</text>
</comment>
<keyword evidence="7 8" id="KW-0131">Cell cycle</keyword>
<evidence type="ECO:0000256" key="6">
    <source>
        <dbReference type="ARBA" id="ARBA00023136"/>
    </source>
</evidence>
<proteinExistence type="inferred from homology"/>
<gene>
    <name evidence="8 12" type="primary">zipA</name>
    <name evidence="12" type="ORF">OE749_04260</name>
</gene>
<reference evidence="12 13" key="1">
    <citation type="submission" date="2022-10" db="EMBL/GenBank/DDBJ databases">
        <title>Aestuariibacter sp. AA17 isolated from Montipora capitata coral fragment.</title>
        <authorList>
            <person name="Emsley S.A."/>
            <person name="Pfannmuller K.M."/>
            <person name="Loughran R.M."/>
            <person name="Shlafstein M."/>
            <person name="Papke E."/>
            <person name="Saw J.H."/>
            <person name="Ushijima B."/>
            <person name="Videau P."/>
        </authorList>
    </citation>
    <scope>NUCLEOTIDE SEQUENCE [LARGE SCALE GENOMIC DNA]</scope>
    <source>
        <strain evidence="12 13">AA17</strain>
    </source>
</reference>
<sequence>MEELRLSFLVLGGIAIAAILIHGWWSIRKNASKDETGSRSARLEQDDAPIFTKSYEPHIEDEVIDVSSEQTSDLSDSRQHTAAQEFDELGIGEVRVVSRSQRDDVLDPDINKAKEPLTDTRDTLSAADESTVLEACEHQPSQEIDAEPTGAPKMYASVVTQPKPDFMTPKHGKTDNLSQAPDLPEPPISLLKQNSAEDNTRIEPDFRIDTFSVPDEELEAHADVVDAVSERHSFTEQAKNLVKRKKAETQNRKRREPSVREDQISIDFDEAEQKMRAGSGDDTLRTEDRGPDKPKRAPSEAETDVPQEVLVLNVKAAEDNPIQGAALLPMLLTLGFKFGDQDIFHRHVNSNGKGPVLFSLANMFKPGVFDIDNLENFTTQGVSLFMILPIEGDPHQVFNMMHNAARKLADEFSAQVLDGRRSVLTKQGLQQYVEKIREFERQRMIAR</sequence>
<evidence type="ECO:0000256" key="10">
    <source>
        <dbReference type="SAM" id="MobiDB-lite"/>
    </source>
</evidence>
<dbReference type="RefSeq" id="WP_263711115.1">
    <property type="nucleotide sequence ID" value="NZ_JAOWKX010000002.1"/>
</dbReference>
<evidence type="ECO:0000313" key="13">
    <source>
        <dbReference type="Proteomes" id="UP001652504"/>
    </source>
</evidence>
<evidence type="ECO:0000256" key="1">
    <source>
        <dbReference type="ARBA" id="ARBA00022475"/>
    </source>
</evidence>
<keyword evidence="3 8" id="KW-0132">Cell division</keyword>
<dbReference type="PANTHER" id="PTHR38685">
    <property type="entry name" value="CELL DIVISION PROTEIN ZIPA"/>
    <property type="match status" value="1"/>
</dbReference>
<dbReference type="SMART" id="SM00771">
    <property type="entry name" value="ZipA_C"/>
    <property type="match status" value="1"/>
</dbReference>
<name>A0ABT3A5K7_9ALTE</name>
<evidence type="ECO:0000256" key="4">
    <source>
        <dbReference type="ARBA" id="ARBA00022692"/>
    </source>
</evidence>
<feature type="domain" description="ZipA C-terminal FtsZ-binding" evidence="11">
    <location>
        <begin position="306"/>
        <end position="436"/>
    </location>
</feature>
<evidence type="ECO:0000256" key="2">
    <source>
        <dbReference type="ARBA" id="ARBA00022519"/>
    </source>
</evidence>
<keyword evidence="2 8" id="KW-0997">Cell inner membrane</keyword>
<dbReference type="InterPro" id="IPR007449">
    <property type="entry name" value="ZipA_FtsZ-bd_C"/>
</dbReference>
<dbReference type="Pfam" id="PF04354">
    <property type="entry name" value="ZipA_C"/>
    <property type="match status" value="1"/>
</dbReference>
<keyword evidence="5 8" id="KW-1133">Transmembrane helix</keyword>
<comment type="subunit">
    <text evidence="8">Interacts with FtsZ via their C-terminal domains.</text>
</comment>
<organism evidence="12 13">
    <name type="scientific">Fluctibacter corallii</name>
    <dbReference type="NCBI Taxonomy" id="2984329"/>
    <lineage>
        <taxon>Bacteria</taxon>
        <taxon>Pseudomonadati</taxon>
        <taxon>Pseudomonadota</taxon>
        <taxon>Gammaproteobacteria</taxon>
        <taxon>Alteromonadales</taxon>
        <taxon>Alteromonadaceae</taxon>
        <taxon>Fluctibacter</taxon>
    </lineage>
</organism>
<feature type="transmembrane region" description="Helical" evidence="8">
    <location>
        <begin position="6"/>
        <end position="25"/>
    </location>
</feature>
<evidence type="ECO:0000256" key="5">
    <source>
        <dbReference type="ARBA" id="ARBA00022989"/>
    </source>
</evidence>
<feature type="compositionally biased region" description="Basic and acidic residues" evidence="10">
    <location>
        <begin position="247"/>
        <end position="263"/>
    </location>
</feature>
<evidence type="ECO:0000313" key="12">
    <source>
        <dbReference type="EMBL" id="MCV2883903.1"/>
    </source>
</evidence>
<comment type="caution">
    <text evidence="12">The sequence shown here is derived from an EMBL/GenBank/DDBJ whole genome shotgun (WGS) entry which is preliminary data.</text>
</comment>
<protein>
    <recommendedName>
        <fullName evidence="8 9">Cell division protein ZipA</fullName>
    </recommendedName>
</protein>